<evidence type="ECO:0000259" key="3">
    <source>
        <dbReference type="PROSITE" id="PS51186"/>
    </source>
</evidence>
<comment type="caution">
    <text evidence="4">The sequence shown here is derived from an EMBL/GenBank/DDBJ whole genome shotgun (WGS) entry which is preliminary data.</text>
</comment>
<accession>A0A368UGB3</accession>
<dbReference type="Pfam" id="PF00583">
    <property type="entry name" value="Acetyltransf_1"/>
    <property type="match status" value="1"/>
</dbReference>
<dbReference type="InterPro" id="IPR016181">
    <property type="entry name" value="Acyl_CoA_acyltransferase"/>
</dbReference>
<dbReference type="Proteomes" id="UP000253215">
    <property type="component" value="Unassembled WGS sequence"/>
</dbReference>
<dbReference type="PANTHER" id="PTHR43877:SF1">
    <property type="entry name" value="ACETYLTRANSFERASE"/>
    <property type="match status" value="1"/>
</dbReference>
<sequence length="159" mass="18253">MTIRRATIADIPTLMDLLQQVLYVHHVARPDLFQEKGGKYTEDELAALIADDNHPIFVYEDDNGKVLGHLFAIVEEACTPKVPQKTLFIDDLCVDEAARGQKIGEKLYQFALKYAKEIGCYNLTLNVWSANKSAVRFYERQGMTSQEIRMEQIIDYHEK</sequence>
<gene>
    <name evidence="4" type="ORF">CAC02_04245</name>
</gene>
<dbReference type="InterPro" id="IPR050832">
    <property type="entry name" value="Bact_Acetyltransf"/>
</dbReference>
<evidence type="ECO:0000313" key="5">
    <source>
        <dbReference type="Proteomes" id="UP000253215"/>
    </source>
</evidence>
<evidence type="ECO:0000256" key="2">
    <source>
        <dbReference type="ARBA" id="ARBA00023315"/>
    </source>
</evidence>
<organism evidence="4 5">
    <name type="scientific">Streptococcus gallolyticus</name>
    <dbReference type="NCBI Taxonomy" id="315405"/>
    <lineage>
        <taxon>Bacteria</taxon>
        <taxon>Bacillati</taxon>
        <taxon>Bacillota</taxon>
        <taxon>Bacilli</taxon>
        <taxon>Lactobacillales</taxon>
        <taxon>Streptococcaceae</taxon>
        <taxon>Streptococcus</taxon>
    </lineage>
</organism>
<keyword evidence="1 4" id="KW-0808">Transferase</keyword>
<evidence type="ECO:0000256" key="1">
    <source>
        <dbReference type="ARBA" id="ARBA00022679"/>
    </source>
</evidence>
<protein>
    <submittedName>
        <fullName evidence="4">GNAT family N-acetyltransferase</fullName>
    </submittedName>
</protein>
<name>A0A368UGB3_9STRE</name>
<dbReference type="InterPro" id="IPR000182">
    <property type="entry name" value="GNAT_dom"/>
</dbReference>
<dbReference type="EMBL" id="NETH01000014">
    <property type="protein sequence ID" value="RCW17246.1"/>
    <property type="molecule type" value="Genomic_DNA"/>
</dbReference>
<keyword evidence="2" id="KW-0012">Acyltransferase</keyword>
<feature type="domain" description="N-acetyltransferase" evidence="3">
    <location>
        <begin position="1"/>
        <end position="159"/>
    </location>
</feature>
<dbReference type="CDD" id="cd04301">
    <property type="entry name" value="NAT_SF"/>
    <property type="match status" value="1"/>
</dbReference>
<reference evidence="4 5" key="1">
    <citation type="journal article" date="2018" name="Sci. Rep.">
        <title>Network-guided genomic and metagenomic analysis of the faecal microbiota of the critically endangered kakapo.</title>
        <authorList>
            <person name="Waite D.W."/>
            <person name="Dsouza M."/>
            <person name="Sekiguchi Y."/>
            <person name="Hugenholtz P."/>
            <person name="Taylor M.W."/>
        </authorList>
    </citation>
    <scope>NUCLEOTIDE SEQUENCE [LARGE SCALE GENOMIC DNA]</scope>
    <source>
        <strain evidence="4 5">BI02</strain>
    </source>
</reference>
<dbReference type="GO" id="GO:0016747">
    <property type="term" value="F:acyltransferase activity, transferring groups other than amino-acyl groups"/>
    <property type="evidence" value="ECO:0007669"/>
    <property type="project" value="InterPro"/>
</dbReference>
<proteinExistence type="predicted"/>
<dbReference type="PANTHER" id="PTHR43877">
    <property type="entry name" value="AMINOALKYLPHOSPHONATE N-ACETYLTRANSFERASE-RELATED-RELATED"/>
    <property type="match status" value="1"/>
</dbReference>
<evidence type="ECO:0000313" key="4">
    <source>
        <dbReference type="EMBL" id="RCW17246.1"/>
    </source>
</evidence>
<dbReference type="AlphaFoldDB" id="A0A368UGB3"/>
<dbReference type="Gene3D" id="3.40.630.30">
    <property type="match status" value="1"/>
</dbReference>
<dbReference type="SUPFAM" id="SSF55729">
    <property type="entry name" value="Acyl-CoA N-acyltransferases (Nat)"/>
    <property type="match status" value="1"/>
</dbReference>
<dbReference type="PROSITE" id="PS51186">
    <property type="entry name" value="GNAT"/>
    <property type="match status" value="1"/>
</dbReference>